<feature type="domain" description="TIL" evidence="1">
    <location>
        <begin position="2"/>
        <end position="60"/>
    </location>
</feature>
<name>A0A1E1VZE7_PECGO</name>
<reference evidence="2" key="1">
    <citation type="submission" date="2015-09" db="EMBL/GenBank/DDBJ databases">
        <title>De novo assembly of Pectinophora gossypiella (Pink Bollworm) gut transcriptome.</title>
        <authorList>
            <person name="Tassone E.E."/>
        </authorList>
    </citation>
    <scope>NUCLEOTIDE SEQUENCE</scope>
</reference>
<dbReference type="Pfam" id="PF01826">
    <property type="entry name" value="TIL"/>
    <property type="match status" value="2"/>
</dbReference>
<evidence type="ECO:0000259" key="1">
    <source>
        <dbReference type="Pfam" id="PF01826"/>
    </source>
</evidence>
<dbReference type="InterPro" id="IPR002919">
    <property type="entry name" value="TIL_dom"/>
</dbReference>
<organism evidence="2">
    <name type="scientific">Pectinophora gossypiella</name>
    <name type="common">Cotton pink bollworm</name>
    <name type="synonym">Depressaria gossypiella</name>
    <dbReference type="NCBI Taxonomy" id="13191"/>
    <lineage>
        <taxon>Eukaryota</taxon>
        <taxon>Metazoa</taxon>
        <taxon>Ecdysozoa</taxon>
        <taxon>Arthropoda</taxon>
        <taxon>Hexapoda</taxon>
        <taxon>Insecta</taxon>
        <taxon>Pterygota</taxon>
        <taxon>Neoptera</taxon>
        <taxon>Endopterygota</taxon>
        <taxon>Lepidoptera</taxon>
        <taxon>Glossata</taxon>
        <taxon>Ditrysia</taxon>
        <taxon>Gelechioidea</taxon>
        <taxon>Gelechiidae</taxon>
        <taxon>Apatetrinae</taxon>
        <taxon>Pectinophora</taxon>
    </lineage>
</organism>
<feature type="non-terminal residue" evidence="2">
    <location>
        <position position="163"/>
    </location>
</feature>
<gene>
    <name evidence="2" type="ORF">g.8871</name>
</gene>
<feature type="non-terminal residue" evidence="2">
    <location>
        <position position="1"/>
    </location>
</feature>
<dbReference type="InterPro" id="IPR036084">
    <property type="entry name" value="Ser_inhib-like_sf"/>
</dbReference>
<proteinExistence type="predicted"/>
<evidence type="ECO:0000313" key="2">
    <source>
        <dbReference type="EMBL" id="JAT80054.1"/>
    </source>
</evidence>
<protein>
    <recommendedName>
        <fullName evidence="1">TIL domain-containing protein</fullName>
    </recommendedName>
</protein>
<dbReference type="EMBL" id="GDQN01011000">
    <property type="protein sequence ID" value="JAT80054.1"/>
    <property type="molecule type" value="Transcribed_RNA"/>
</dbReference>
<dbReference type="OrthoDB" id="671595at2759"/>
<dbReference type="AlphaFoldDB" id="A0A1E1VZE7"/>
<accession>A0A1E1VZE7</accession>
<dbReference type="Gene3D" id="2.10.25.10">
    <property type="entry name" value="Laminin"/>
    <property type="match status" value="2"/>
</dbReference>
<dbReference type="CDD" id="cd19941">
    <property type="entry name" value="TIL"/>
    <property type="match status" value="2"/>
</dbReference>
<dbReference type="SUPFAM" id="SSF57567">
    <property type="entry name" value="Serine protease inhibitors"/>
    <property type="match status" value="2"/>
</dbReference>
<sequence length="163" mass="18075">GAHEYYDENAPQCLEETCDVVGRGSSCPPDDGTQRCKPICRCEDGYYRDCDGVCIPKKDCPCRGDPNATAGCGVNCGRLCSNYNTSVSCIAICYINGCDCRDGYVLDDYLQKCVKPEDCLCPLHERYSSCIQAETRPLTCDERDKNLPCPRVVHKRCRKGCVC</sequence>
<feature type="domain" description="TIL" evidence="1">
    <location>
        <begin position="69"/>
        <end position="119"/>
    </location>
</feature>